<keyword evidence="3" id="KW-0238">DNA-binding</keyword>
<dbReference type="FunFam" id="1.10.10.10:FF:000001">
    <property type="entry name" value="LysR family transcriptional regulator"/>
    <property type="match status" value="1"/>
</dbReference>
<dbReference type="Proteomes" id="UP000596145">
    <property type="component" value="Chromosome"/>
</dbReference>
<dbReference type="InterPro" id="IPR005119">
    <property type="entry name" value="LysR_subst-bd"/>
</dbReference>
<dbReference type="CDD" id="cd08411">
    <property type="entry name" value="PBP2_OxyR"/>
    <property type="match status" value="1"/>
</dbReference>
<dbReference type="SUPFAM" id="SSF53850">
    <property type="entry name" value="Periplasmic binding protein-like II"/>
    <property type="match status" value="1"/>
</dbReference>
<dbReference type="PANTHER" id="PTHR30346:SF26">
    <property type="entry name" value="HYDROGEN PEROXIDE-INDUCIBLE GENES ACTIVATOR"/>
    <property type="match status" value="1"/>
</dbReference>
<dbReference type="Gene3D" id="3.40.190.10">
    <property type="entry name" value="Periplasmic binding protein-like II"/>
    <property type="match status" value="2"/>
</dbReference>
<dbReference type="OrthoDB" id="9775392at2"/>
<dbReference type="InterPro" id="IPR000847">
    <property type="entry name" value="LysR_HTH_N"/>
</dbReference>
<keyword evidence="2" id="KW-0805">Transcription regulation</keyword>
<dbReference type="SUPFAM" id="SSF46785">
    <property type="entry name" value="Winged helix' DNA-binding domain"/>
    <property type="match status" value="1"/>
</dbReference>
<evidence type="ECO:0000256" key="1">
    <source>
        <dbReference type="ARBA" id="ARBA00009437"/>
    </source>
</evidence>
<dbReference type="EMBL" id="CP069534">
    <property type="protein sequence ID" value="QRP69656.1"/>
    <property type="molecule type" value="Genomic_DNA"/>
</dbReference>
<dbReference type="PANTHER" id="PTHR30346">
    <property type="entry name" value="TRANSCRIPTIONAL DUAL REGULATOR HCAR-RELATED"/>
    <property type="match status" value="1"/>
</dbReference>
<accession>A0A7T4EDY0</accession>
<evidence type="ECO:0000256" key="6">
    <source>
        <dbReference type="ARBA" id="ARBA00040885"/>
    </source>
</evidence>
<evidence type="ECO:0000256" key="3">
    <source>
        <dbReference type="ARBA" id="ARBA00023125"/>
    </source>
</evidence>
<name>A0A7T4EDY0_9CORY</name>
<dbReference type="Pfam" id="PF00126">
    <property type="entry name" value="HTH_1"/>
    <property type="match status" value="1"/>
</dbReference>
<protein>
    <recommendedName>
        <fullName evidence="6">Probable hydrogen peroxide-inducible genes activator</fullName>
    </recommendedName>
</protein>
<sequence>MGMSNKDYKPTLAQIRTFVTIAENKHFGAAANKLNISQPSLSQALVALENGLGIQLIERSTRRVLVTPVGEALLPYAKQTLEAADAFYNHARGADGSLTGPLTIGIIPTVAPYILPNALTALKEEYPELKPRIVEDQTNHLIDSLRDGHIDVNLMALPSHTSGLIDIPLYEEPFVLVVPKDSDLAGAKNLKITALNDTELLLLDDGHCLRDQIIDLCRAADVKPGVYSRVTRAASLTTVVQCVANGMGSTLLPVSALHSEIHRPGLAFATFDPEAGARRTIGLVHRSSSSRTAEIEQLGTVFKNAYDSVPEKDL</sequence>
<dbReference type="InterPro" id="IPR036388">
    <property type="entry name" value="WH-like_DNA-bd_sf"/>
</dbReference>
<dbReference type="AlphaFoldDB" id="A0A7T4EDY0"/>
<evidence type="ECO:0000256" key="5">
    <source>
        <dbReference type="ARBA" id="ARBA00023163"/>
    </source>
</evidence>
<keyword evidence="4" id="KW-0010">Activator</keyword>
<keyword evidence="5" id="KW-0804">Transcription</keyword>
<evidence type="ECO:0000313" key="9">
    <source>
        <dbReference type="EMBL" id="QRP69656.1"/>
    </source>
</evidence>
<evidence type="ECO:0000256" key="2">
    <source>
        <dbReference type="ARBA" id="ARBA00023015"/>
    </source>
</evidence>
<gene>
    <name evidence="8" type="ORF">I6I10_08710</name>
    <name evidence="9" type="ORF">I6J21_07435</name>
</gene>
<evidence type="ECO:0000259" key="7">
    <source>
        <dbReference type="PROSITE" id="PS50931"/>
    </source>
</evidence>
<dbReference type="GO" id="GO:0003700">
    <property type="term" value="F:DNA-binding transcription factor activity"/>
    <property type="evidence" value="ECO:0007669"/>
    <property type="project" value="InterPro"/>
</dbReference>
<dbReference type="PROSITE" id="PS50931">
    <property type="entry name" value="HTH_LYSR"/>
    <property type="match status" value="1"/>
</dbReference>
<evidence type="ECO:0000313" key="10">
    <source>
        <dbReference type="Proteomes" id="UP000596145"/>
    </source>
</evidence>
<feature type="domain" description="HTH lysR-type" evidence="7">
    <location>
        <begin position="10"/>
        <end position="67"/>
    </location>
</feature>
<dbReference type="PRINTS" id="PR00039">
    <property type="entry name" value="HTHLYSR"/>
</dbReference>
<evidence type="ECO:0000313" key="8">
    <source>
        <dbReference type="EMBL" id="QQB45590.1"/>
    </source>
</evidence>
<dbReference type="GO" id="GO:0003677">
    <property type="term" value="F:DNA binding"/>
    <property type="evidence" value="ECO:0007669"/>
    <property type="project" value="UniProtKB-KW"/>
</dbReference>
<organism evidence="8 10">
    <name type="scientific">Corynebacterium glucuronolyticum</name>
    <dbReference type="NCBI Taxonomy" id="39791"/>
    <lineage>
        <taxon>Bacteria</taxon>
        <taxon>Bacillati</taxon>
        <taxon>Actinomycetota</taxon>
        <taxon>Actinomycetes</taxon>
        <taxon>Mycobacteriales</taxon>
        <taxon>Corynebacteriaceae</taxon>
        <taxon>Corynebacterium</taxon>
    </lineage>
</organism>
<evidence type="ECO:0000256" key="4">
    <source>
        <dbReference type="ARBA" id="ARBA00023159"/>
    </source>
</evidence>
<dbReference type="GO" id="GO:0032993">
    <property type="term" value="C:protein-DNA complex"/>
    <property type="evidence" value="ECO:0007669"/>
    <property type="project" value="TreeGrafter"/>
</dbReference>
<dbReference type="Proteomes" id="UP000617681">
    <property type="component" value="Chromosome"/>
</dbReference>
<proteinExistence type="inferred from homology"/>
<reference evidence="8 10" key="1">
    <citation type="submission" date="2020-12" db="EMBL/GenBank/DDBJ databases">
        <title>FDA dAtabase for Regulatory Grade micrObial Sequences (FDA-ARGOS): Supporting development and validation of Infectious Disease Dx tests.</title>
        <authorList>
            <person name="Sproer C."/>
            <person name="Gronow S."/>
            <person name="Severitt S."/>
            <person name="Schroder I."/>
            <person name="Tallon L."/>
            <person name="Sadzewicz L."/>
            <person name="Zhao X."/>
            <person name="Boylan J."/>
            <person name="Ott S."/>
            <person name="Bowen H."/>
            <person name="Vavikolanu K."/>
            <person name="Mehta A."/>
            <person name="Aluvathingal J."/>
            <person name="Nadendla S."/>
            <person name="Lowell S."/>
            <person name="Myers T."/>
            <person name="Yan Y."/>
            <person name="Sichtig H."/>
        </authorList>
    </citation>
    <scope>NUCLEOTIDE SEQUENCE [LARGE SCALE GENOMIC DNA]</scope>
    <source>
        <strain evidence="8 10">FDAARGOS_1053</strain>
        <strain evidence="9">FDAARGOS_1191</strain>
    </source>
</reference>
<dbReference type="EMBL" id="CP066007">
    <property type="protein sequence ID" value="QQB45590.1"/>
    <property type="molecule type" value="Genomic_DNA"/>
</dbReference>
<dbReference type="InterPro" id="IPR036390">
    <property type="entry name" value="WH_DNA-bd_sf"/>
</dbReference>
<dbReference type="Gene3D" id="1.10.10.10">
    <property type="entry name" value="Winged helix-like DNA-binding domain superfamily/Winged helix DNA-binding domain"/>
    <property type="match status" value="1"/>
</dbReference>
<comment type="similarity">
    <text evidence="1">Belongs to the LysR transcriptional regulatory family.</text>
</comment>
<dbReference type="Pfam" id="PF03466">
    <property type="entry name" value="LysR_substrate"/>
    <property type="match status" value="1"/>
</dbReference>